<keyword evidence="6" id="KW-0418">Kinase</keyword>
<feature type="domain" description="Histidine kinase" evidence="10">
    <location>
        <begin position="147"/>
        <end position="365"/>
    </location>
</feature>
<dbReference type="EMBL" id="CP128400">
    <property type="protein sequence ID" value="WJW69480.1"/>
    <property type="molecule type" value="Genomic_DNA"/>
</dbReference>
<dbReference type="AlphaFoldDB" id="A0A8T7M633"/>
<dbReference type="Gene3D" id="1.10.287.130">
    <property type="match status" value="1"/>
</dbReference>
<reference evidence="13" key="2">
    <citation type="journal article" date="2024" name="Nature">
        <title>Anoxygenic phototroph of the Chloroflexota uses a type I reaction centre.</title>
        <authorList>
            <person name="Tsuji J.M."/>
            <person name="Shaw N.A."/>
            <person name="Nagashima S."/>
            <person name="Venkiteswaran J.J."/>
            <person name="Schiff S.L."/>
            <person name="Watanabe T."/>
            <person name="Fukui M."/>
            <person name="Hanada S."/>
            <person name="Tank M."/>
            <person name="Neufeld J.D."/>
        </authorList>
    </citation>
    <scope>NUCLEOTIDE SEQUENCE</scope>
    <source>
        <strain evidence="13">L227-S17</strain>
    </source>
</reference>
<dbReference type="Pfam" id="PF00512">
    <property type="entry name" value="HisKA"/>
    <property type="match status" value="1"/>
</dbReference>
<dbReference type="PROSITE" id="PS50109">
    <property type="entry name" value="HIS_KIN"/>
    <property type="match status" value="1"/>
</dbReference>
<dbReference type="SUPFAM" id="SSF47384">
    <property type="entry name" value="Homodimeric domain of signal transducing histidine kinase"/>
    <property type="match status" value="1"/>
</dbReference>
<dbReference type="InterPro" id="IPR036890">
    <property type="entry name" value="HATPase_C_sf"/>
</dbReference>
<keyword evidence="3 9" id="KW-0597">Phosphoprotein</keyword>
<dbReference type="InterPro" id="IPR003661">
    <property type="entry name" value="HisK_dim/P_dom"/>
</dbReference>
<evidence type="ECO:0000259" key="11">
    <source>
        <dbReference type="PROSITE" id="PS50110"/>
    </source>
</evidence>
<evidence type="ECO:0000256" key="1">
    <source>
        <dbReference type="ARBA" id="ARBA00000085"/>
    </source>
</evidence>
<dbReference type="SMART" id="SM00448">
    <property type="entry name" value="REC"/>
    <property type="match status" value="1"/>
</dbReference>
<evidence type="ECO:0000256" key="7">
    <source>
        <dbReference type="ARBA" id="ARBA00022840"/>
    </source>
</evidence>
<dbReference type="EMBL" id="JACATZ010000003">
    <property type="protein sequence ID" value="NWJ47570.1"/>
    <property type="molecule type" value="Genomic_DNA"/>
</dbReference>
<dbReference type="Gene3D" id="3.40.50.2300">
    <property type="match status" value="1"/>
</dbReference>
<dbReference type="SMART" id="SM00387">
    <property type="entry name" value="HATPase_c"/>
    <property type="match status" value="1"/>
</dbReference>
<evidence type="ECO:0000313" key="12">
    <source>
        <dbReference type="EMBL" id="NWJ47570.1"/>
    </source>
</evidence>
<dbReference type="CDD" id="cd00082">
    <property type="entry name" value="HisKA"/>
    <property type="match status" value="1"/>
</dbReference>
<sequence length="375" mass="41905">MRVLIAEDNNVSRLILKTVLQKAGHQIYEADNGFTAWELFQGNEVDVIISDRMMPGIDGIELCTRVRSLPRSIYTYFIFLTSMDNKSQLLDGINAGADDYLAKPLDAEELKIRLHVAARITELHRKLAQQAEELKRLNQLKNEFVSIVSHEFRTPLSSILFSAQYLQRYETTASADKKLKHQVRIEDSVKSMIELLDEVLLVGKAEAGKLDFLAEPLDLSEYCRDLIEEFQERAGAQYSLQLELKHAVNYNDFSGDKKLLHHILGNLLSNAIKYTPQAGKVTLALDYQRDNVVLKVIDQGIGIPEADQVRMFESFHRAKNVGNISGTGLGLSIVKRCVDLHQGSITLESQVGVGTTFIVTLPRIPASSPAVVAQG</sequence>
<protein>
    <recommendedName>
        <fullName evidence="2">histidine kinase</fullName>
        <ecNumber evidence="2">2.7.13.3</ecNumber>
    </recommendedName>
</protein>
<dbReference type="InterPro" id="IPR011006">
    <property type="entry name" value="CheY-like_superfamily"/>
</dbReference>
<evidence type="ECO:0000256" key="4">
    <source>
        <dbReference type="ARBA" id="ARBA00022679"/>
    </source>
</evidence>
<keyword evidence="4" id="KW-0808">Transferase</keyword>
<feature type="modified residue" description="4-aspartylphosphate" evidence="9">
    <location>
        <position position="51"/>
    </location>
</feature>
<dbReference type="Proteomes" id="UP001431572">
    <property type="component" value="Chromosome 2"/>
</dbReference>
<evidence type="ECO:0000313" key="14">
    <source>
        <dbReference type="Proteomes" id="UP000521676"/>
    </source>
</evidence>
<dbReference type="InterPro" id="IPR004358">
    <property type="entry name" value="Sig_transdc_His_kin-like_C"/>
</dbReference>
<dbReference type="GO" id="GO:0005524">
    <property type="term" value="F:ATP binding"/>
    <property type="evidence" value="ECO:0007669"/>
    <property type="project" value="UniProtKB-KW"/>
</dbReference>
<evidence type="ECO:0000313" key="15">
    <source>
        <dbReference type="Proteomes" id="UP001431572"/>
    </source>
</evidence>
<dbReference type="SMART" id="SM00388">
    <property type="entry name" value="HisKA"/>
    <property type="match status" value="1"/>
</dbReference>
<dbReference type="GO" id="GO:0000155">
    <property type="term" value="F:phosphorelay sensor kinase activity"/>
    <property type="evidence" value="ECO:0007669"/>
    <property type="project" value="InterPro"/>
</dbReference>
<dbReference type="CDD" id="cd00075">
    <property type="entry name" value="HATPase"/>
    <property type="match status" value="1"/>
</dbReference>
<dbReference type="InterPro" id="IPR036097">
    <property type="entry name" value="HisK_dim/P_sf"/>
</dbReference>
<gene>
    <name evidence="12" type="ORF">HXX08_17065</name>
    <name evidence="13" type="ORF">OZ401_003096</name>
</gene>
<dbReference type="Gene3D" id="3.30.565.10">
    <property type="entry name" value="Histidine kinase-like ATPase, C-terminal domain"/>
    <property type="match status" value="1"/>
</dbReference>
<dbReference type="Pfam" id="PF00072">
    <property type="entry name" value="Response_reg"/>
    <property type="match status" value="1"/>
</dbReference>
<keyword evidence="15" id="KW-1185">Reference proteome</keyword>
<keyword evidence="8" id="KW-0902">Two-component regulatory system</keyword>
<dbReference type="EC" id="2.7.13.3" evidence="2"/>
<evidence type="ECO:0000256" key="8">
    <source>
        <dbReference type="ARBA" id="ARBA00023012"/>
    </source>
</evidence>
<evidence type="ECO:0000313" key="13">
    <source>
        <dbReference type="EMBL" id="WJW69480.1"/>
    </source>
</evidence>
<dbReference type="PRINTS" id="PR00344">
    <property type="entry name" value="BCTRLSENSOR"/>
</dbReference>
<dbReference type="RefSeq" id="WP_341471364.1">
    <property type="nucleotide sequence ID" value="NZ_CP128400.1"/>
</dbReference>
<dbReference type="PANTHER" id="PTHR43547">
    <property type="entry name" value="TWO-COMPONENT HISTIDINE KINASE"/>
    <property type="match status" value="1"/>
</dbReference>
<dbReference type="InterPro" id="IPR005467">
    <property type="entry name" value="His_kinase_dom"/>
</dbReference>
<accession>A0A8T7M633</accession>
<name>A0A8T7M633_9CHLR</name>
<feature type="domain" description="Response regulatory" evidence="11">
    <location>
        <begin position="2"/>
        <end position="118"/>
    </location>
</feature>
<dbReference type="CDD" id="cd17574">
    <property type="entry name" value="REC_OmpR"/>
    <property type="match status" value="1"/>
</dbReference>
<dbReference type="FunFam" id="3.30.565.10:FF:000037">
    <property type="entry name" value="Hybrid sensor histidine kinase/response regulator"/>
    <property type="match status" value="1"/>
</dbReference>
<evidence type="ECO:0000256" key="5">
    <source>
        <dbReference type="ARBA" id="ARBA00022741"/>
    </source>
</evidence>
<evidence type="ECO:0000256" key="6">
    <source>
        <dbReference type="ARBA" id="ARBA00022777"/>
    </source>
</evidence>
<keyword evidence="5" id="KW-0547">Nucleotide-binding</keyword>
<dbReference type="PROSITE" id="PS50110">
    <property type="entry name" value="RESPONSE_REGULATORY"/>
    <property type="match status" value="1"/>
</dbReference>
<dbReference type="Proteomes" id="UP000521676">
    <property type="component" value="Unassembled WGS sequence"/>
</dbReference>
<evidence type="ECO:0000259" key="10">
    <source>
        <dbReference type="PROSITE" id="PS50109"/>
    </source>
</evidence>
<evidence type="ECO:0000256" key="9">
    <source>
        <dbReference type="PROSITE-ProRule" id="PRU00169"/>
    </source>
</evidence>
<dbReference type="InterPro" id="IPR003594">
    <property type="entry name" value="HATPase_dom"/>
</dbReference>
<evidence type="ECO:0000256" key="2">
    <source>
        <dbReference type="ARBA" id="ARBA00012438"/>
    </source>
</evidence>
<organism evidence="12 14">
    <name type="scientific">Candidatus Chlorohelix allophototropha</name>
    <dbReference type="NCBI Taxonomy" id="3003348"/>
    <lineage>
        <taxon>Bacteria</taxon>
        <taxon>Bacillati</taxon>
        <taxon>Chloroflexota</taxon>
        <taxon>Chloroflexia</taxon>
        <taxon>Candidatus Chloroheliales</taxon>
        <taxon>Candidatus Chloroheliaceae</taxon>
        <taxon>Candidatus Chlorohelix</taxon>
    </lineage>
</organism>
<reference evidence="12 14" key="1">
    <citation type="submission" date="2020-06" db="EMBL/GenBank/DDBJ databases">
        <title>Anoxygenic phototrophic Chloroflexota member uses a Type I reaction center.</title>
        <authorList>
            <person name="Tsuji J.M."/>
            <person name="Shaw N.A."/>
            <person name="Nagashima S."/>
            <person name="Venkiteswaran J."/>
            <person name="Schiff S.L."/>
            <person name="Hanada S."/>
            <person name="Tank M."/>
            <person name="Neufeld J.D."/>
        </authorList>
    </citation>
    <scope>NUCLEOTIDE SEQUENCE [LARGE SCALE GENOMIC DNA]</scope>
    <source>
        <strain evidence="12">L227-S17</strain>
    </source>
</reference>
<dbReference type="SUPFAM" id="SSF55874">
    <property type="entry name" value="ATPase domain of HSP90 chaperone/DNA topoisomerase II/histidine kinase"/>
    <property type="match status" value="1"/>
</dbReference>
<evidence type="ECO:0000256" key="3">
    <source>
        <dbReference type="ARBA" id="ARBA00022553"/>
    </source>
</evidence>
<comment type="catalytic activity">
    <reaction evidence="1">
        <text>ATP + protein L-histidine = ADP + protein N-phospho-L-histidine.</text>
        <dbReference type="EC" id="2.7.13.3"/>
    </reaction>
</comment>
<keyword evidence="7 13" id="KW-0067">ATP-binding</keyword>
<proteinExistence type="predicted"/>
<dbReference type="SUPFAM" id="SSF52172">
    <property type="entry name" value="CheY-like"/>
    <property type="match status" value="1"/>
</dbReference>
<dbReference type="PANTHER" id="PTHR43547:SF2">
    <property type="entry name" value="HYBRID SIGNAL TRANSDUCTION HISTIDINE KINASE C"/>
    <property type="match status" value="1"/>
</dbReference>
<dbReference type="Pfam" id="PF02518">
    <property type="entry name" value="HATPase_c"/>
    <property type="match status" value="1"/>
</dbReference>
<dbReference type="InterPro" id="IPR001789">
    <property type="entry name" value="Sig_transdc_resp-reg_receiver"/>
</dbReference>